<dbReference type="Gene3D" id="3.40.10.10">
    <property type="entry name" value="DNA Methylphosphotriester Repair Domain"/>
    <property type="match status" value="1"/>
</dbReference>
<dbReference type="Proteomes" id="UP000034452">
    <property type="component" value="Unassembled WGS sequence"/>
</dbReference>
<protein>
    <submittedName>
        <fullName evidence="1">Uncharacterized protein</fullName>
    </submittedName>
</protein>
<gene>
    <name evidence="1" type="ORF">UU13_C0008G0012</name>
</gene>
<evidence type="ECO:0000313" key="1">
    <source>
        <dbReference type="EMBL" id="KKR70316.1"/>
    </source>
</evidence>
<reference evidence="1 2" key="1">
    <citation type="journal article" date="2015" name="Nature">
        <title>rRNA introns, odd ribosomes, and small enigmatic genomes across a large radiation of phyla.</title>
        <authorList>
            <person name="Brown C.T."/>
            <person name="Hug L.A."/>
            <person name="Thomas B.C."/>
            <person name="Sharon I."/>
            <person name="Castelle C.J."/>
            <person name="Singh A."/>
            <person name="Wilkins M.J."/>
            <person name="Williams K.H."/>
            <person name="Banfield J.F."/>
        </authorList>
    </citation>
    <scope>NUCLEOTIDE SEQUENCE [LARGE SCALE GENOMIC DNA]</scope>
</reference>
<accession>A0A0G0T6G4</accession>
<organism evidence="1 2">
    <name type="scientific">Candidatus Nomurabacteria bacterium GW2011_GWB1_40_7</name>
    <dbReference type="NCBI Taxonomy" id="1618744"/>
    <lineage>
        <taxon>Bacteria</taxon>
        <taxon>Candidatus Nomuraibacteriota</taxon>
    </lineage>
</organism>
<name>A0A0G0T6G4_9BACT</name>
<comment type="caution">
    <text evidence="1">The sequence shown here is derived from an EMBL/GenBank/DDBJ whole genome shotgun (WGS) entry which is preliminary data.</text>
</comment>
<dbReference type="AlphaFoldDB" id="A0A0G0T6G4"/>
<dbReference type="SUPFAM" id="SSF57884">
    <property type="entry name" value="Ada DNA repair protein, N-terminal domain (N-Ada 10)"/>
    <property type="match status" value="1"/>
</dbReference>
<evidence type="ECO:0000313" key="2">
    <source>
        <dbReference type="Proteomes" id="UP000034452"/>
    </source>
</evidence>
<dbReference type="EMBL" id="LBZL01000008">
    <property type="protein sequence ID" value="KKR70316.1"/>
    <property type="molecule type" value="Genomic_DNA"/>
</dbReference>
<proteinExistence type="predicted"/>
<sequence>MEKIKLIIKNCLESEKGKDILTVVIVILVGLGSFELGRLSKENSSSGIKILSDNTVPSLENSNILQNDVISTTANSNSINKTFFASNRGSKYYPISCSAGKTIKQENRVWFATGEEAERAGYELSSACQ</sequence>
<dbReference type="InterPro" id="IPR035451">
    <property type="entry name" value="Ada-like_dom_sf"/>
</dbReference>